<sequence>MQFFACCTSRIQERPTRDFNDDNERAGGSSQDVGLGIAFKPDKQGHLEVKRLVKGGPAEKSNLIKVSNQDLGDVLHAVDGENVLGRSRMEVVNLLKGPQGTKVKVKVLRPEPNGKKTFYDFVLERQPFEDI</sequence>
<dbReference type="KEGG" id="gtt:GUITHDRAFT_111102"/>
<dbReference type="Gene3D" id="2.30.42.10">
    <property type="match status" value="1"/>
</dbReference>
<dbReference type="SUPFAM" id="SSF50156">
    <property type="entry name" value="PDZ domain-like"/>
    <property type="match status" value="1"/>
</dbReference>
<dbReference type="AlphaFoldDB" id="L1J3G4"/>
<evidence type="ECO:0000313" key="4">
    <source>
        <dbReference type="EnsemblProtists" id="EKX43056"/>
    </source>
</evidence>
<organism evidence="3">
    <name type="scientific">Guillardia theta (strain CCMP2712)</name>
    <name type="common">Cryptophyte</name>
    <dbReference type="NCBI Taxonomy" id="905079"/>
    <lineage>
        <taxon>Eukaryota</taxon>
        <taxon>Cryptophyceae</taxon>
        <taxon>Pyrenomonadales</taxon>
        <taxon>Geminigeraceae</taxon>
        <taxon>Guillardia</taxon>
    </lineage>
</organism>
<dbReference type="GO" id="GO:0004175">
    <property type="term" value="F:endopeptidase activity"/>
    <property type="evidence" value="ECO:0007669"/>
    <property type="project" value="TreeGrafter"/>
</dbReference>
<evidence type="ECO:0000313" key="5">
    <source>
        <dbReference type="Proteomes" id="UP000011087"/>
    </source>
</evidence>
<name>L1J3G4_GUITC</name>
<evidence type="ECO:0000259" key="2">
    <source>
        <dbReference type="PROSITE" id="PS50106"/>
    </source>
</evidence>
<dbReference type="SMART" id="SM00228">
    <property type="entry name" value="PDZ"/>
    <property type="match status" value="1"/>
</dbReference>
<feature type="region of interest" description="Disordered" evidence="1">
    <location>
        <begin position="15"/>
        <end position="35"/>
    </location>
</feature>
<reference evidence="4" key="3">
    <citation type="submission" date="2015-06" db="UniProtKB">
        <authorList>
            <consortium name="EnsemblProtists"/>
        </authorList>
    </citation>
    <scope>IDENTIFICATION</scope>
</reference>
<protein>
    <recommendedName>
        <fullName evidence="2">PDZ domain-containing protein</fullName>
    </recommendedName>
</protein>
<dbReference type="InterPro" id="IPR036034">
    <property type="entry name" value="PDZ_sf"/>
</dbReference>
<reference evidence="3 5" key="1">
    <citation type="journal article" date="2012" name="Nature">
        <title>Algal genomes reveal evolutionary mosaicism and the fate of nucleomorphs.</title>
        <authorList>
            <consortium name="DOE Joint Genome Institute"/>
            <person name="Curtis B.A."/>
            <person name="Tanifuji G."/>
            <person name="Burki F."/>
            <person name="Gruber A."/>
            <person name="Irimia M."/>
            <person name="Maruyama S."/>
            <person name="Arias M.C."/>
            <person name="Ball S.G."/>
            <person name="Gile G.H."/>
            <person name="Hirakawa Y."/>
            <person name="Hopkins J.F."/>
            <person name="Kuo A."/>
            <person name="Rensing S.A."/>
            <person name="Schmutz J."/>
            <person name="Symeonidi A."/>
            <person name="Elias M."/>
            <person name="Eveleigh R.J."/>
            <person name="Herman E.K."/>
            <person name="Klute M.J."/>
            <person name="Nakayama T."/>
            <person name="Obornik M."/>
            <person name="Reyes-Prieto A."/>
            <person name="Armbrust E.V."/>
            <person name="Aves S.J."/>
            <person name="Beiko R.G."/>
            <person name="Coutinho P."/>
            <person name="Dacks J.B."/>
            <person name="Durnford D.G."/>
            <person name="Fast N.M."/>
            <person name="Green B.R."/>
            <person name="Grisdale C.J."/>
            <person name="Hempel F."/>
            <person name="Henrissat B."/>
            <person name="Hoppner M.P."/>
            <person name="Ishida K."/>
            <person name="Kim E."/>
            <person name="Koreny L."/>
            <person name="Kroth P.G."/>
            <person name="Liu Y."/>
            <person name="Malik S.B."/>
            <person name="Maier U.G."/>
            <person name="McRose D."/>
            <person name="Mock T."/>
            <person name="Neilson J.A."/>
            <person name="Onodera N.T."/>
            <person name="Poole A.M."/>
            <person name="Pritham E.J."/>
            <person name="Richards T.A."/>
            <person name="Rocap G."/>
            <person name="Roy S.W."/>
            <person name="Sarai C."/>
            <person name="Schaack S."/>
            <person name="Shirato S."/>
            <person name="Slamovits C.H."/>
            <person name="Spencer D.F."/>
            <person name="Suzuki S."/>
            <person name="Worden A.Z."/>
            <person name="Zauner S."/>
            <person name="Barry K."/>
            <person name="Bell C."/>
            <person name="Bharti A.K."/>
            <person name="Crow J.A."/>
            <person name="Grimwood J."/>
            <person name="Kramer R."/>
            <person name="Lindquist E."/>
            <person name="Lucas S."/>
            <person name="Salamov A."/>
            <person name="McFadden G.I."/>
            <person name="Lane C.E."/>
            <person name="Keeling P.J."/>
            <person name="Gray M.W."/>
            <person name="Grigoriev I.V."/>
            <person name="Archibald J.M."/>
        </authorList>
    </citation>
    <scope>NUCLEOTIDE SEQUENCE</scope>
    <source>
        <strain evidence="3 5">CCMP2712</strain>
    </source>
</reference>
<dbReference type="Pfam" id="PF00595">
    <property type="entry name" value="PDZ"/>
    <property type="match status" value="1"/>
</dbReference>
<reference evidence="5" key="2">
    <citation type="submission" date="2012-11" db="EMBL/GenBank/DDBJ databases">
        <authorList>
            <person name="Kuo A."/>
            <person name="Curtis B.A."/>
            <person name="Tanifuji G."/>
            <person name="Burki F."/>
            <person name="Gruber A."/>
            <person name="Irimia M."/>
            <person name="Maruyama S."/>
            <person name="Arias M.C."/>
            <person name="Ball S.G."/>
            <person name="Gile G.H."/>
            <person name="Hirakawa Y."/>
            <person name="Hopkins J.F."/>
            <person name="Rensing S.A."/>
            <person name="Schmutz J."/>
            <person name="Symeonidi A."/>
            <person name="Elias M."/>
            <person name="Eveleigh R.J."/>
            <person name="Herman E.K."/>
            <person name="Klute M.J."/>
            <person name="Nakayama T."/>
            <person name="Obornik M."/>
            <person name="Reyes-Prieto A."/>
            <person name="Armbrust E.V."/>
            <person name="Aves S.J."/>
            <person name="Beiko R.G."/>
            <person name="Coutinho P."/>
            <person name="Dacks J.B."/>
            <person name="Durnford D.G."/>
            <person name="Fast N.M."/>
            <person name="Green B.R."/>
            <person name="Grisdale C."/>
            <person name="Hempe F."/>
            <person name="Henrissat B."/>
            <person name="Hoppner M.P."/>
            <person name="Ishida K.-I."/>
            <person name="Kim E."/>
            <person name="Koreny L."/>
            <person name="Kroth P.G."/>
            <person name="Liu Y."/>
            <person name="Malik S.-B."/>
            <person name="Maier U.G."/>
            <person name="McRose D."/>
            <person name="Mock T."/>
            <person name="Neilson J.A."/>
            <person name="Onodera N.T."/>
            <person name="Poole A.M."/>
            <person name="Pritham E.J."/>
            <person name="Richards T.A."/>
            <person name="Rocap G."/>
            <person name="Roy S.W."/>
            <person name="Sarai C."/>
            <person name="Schaack S."/>
            <person name="Shirato S."/>
            <person name="Slamovits C.H."/>
            <person name="Spencer D.F."/>
            <person name="Suzuki S."/>
            <person name="Worden A.Z."/>
            <person name="Zauner S."/>
            <person name="Barry K."/>
            <person name="Bell C."/>
            <person name="Bharti A.K."/>
            <person name="Crow J.A."/>
            <person name="Grimwood J."/>
            <person name="Kramer R."/>
            <person name="Lindquist E."/>
            <person name="Lucas S."/>
            <person name="Salamov A."/>
            <person name="McFadden G.I."/>
            <person name="Lane C.E."/>
            <person name="Keeling P.J."/>
            <person name="Gray M.W."/>
            <person name="Grigoriev I.V."/>
            <person name="Archibald J.M."/>
        </authorList>
    </citation>
    <scope>NUCLEOTIDE SEQUENCE</scope>
    <source>
        <strain evidence="5">CCMP2712</strain>
    </source>
</reference>
<proteinExistence type="predicted"/>
<dbReference type="HOGENOM" id="CLU_1931567_0_0_1"/>
<accession>L1J3G4</accession>
<dbReference type="GeneID" id="17299681"/>
<dbReference type="InterPro" id="IPR001478">
    <property type="entry name" value="PDZ"/>
</dbReference>
<evidence type="ECO:0000313" key="3">
    <source>
        <dbReference type="EMBL" id="EKX43056.1"/>
    </source>
</evidence>
<dbReference type="OrthoDB" id="6509831at2759"/>
<dbReference type="PANTHER" id="PTHR32060">
    <property type="entry name" value="TAIL-SPECIFIC PROTEASE"/>
    <property type="match status" value="1"/>
</dbReference>
<feature type="compositionally biased region" description="Basic and acidic residues" evidence="1">
    <location>
        <begin position="15"/>
        <end position="25"/>
    </location>
</feature>
<dbReference type="PANTHER" id="PTHR32060:SF22">
    <property type="entry name" value="CARBOXYL-TERMINAL-PROCESSING PEPTIDASE 3, CHLOROPLASTIC"/>
    <property type="match status" value="1"/>
</dbReference>
<dbReference type="Proteomes" id="UP000011087">
    <property type="component" value="Unassembled WGS sequence"/>
</dbReference>
<dbReference type="CDD" id="cd06782">
    <property type="entry name" value="cpPDZ_CPP-like"/>
    <property type="match status" value="1"/>
</dbReference>
<gene>
    <name evidence="3" type="ORF">GUITHDRAFT_111102</name>
</gene>
<feature type="domain" description="PDZ" evidence="2">
    <location>
        <begin position="35"/>
        <end position="96"/>
    </location>
</feature>
<dbReference type="EMBL" id="JH993013">
    <property type="protein sequence ID" value="EKX43056.1"/>
    <property type="molecule type" value="Genomic_DNA"/>
</dbReference>
<dbReference type="RefSeq" id="XP_005830036.1">
    <property type="nucleotide sequence ID" value="XM_005829979.1"/>
</dbReference>
<keyword evidence="5" id="KW-1185">Reference proteome</keyword>
<dbReference type="PROSITE" id="PS50106">
    <property type="entry name" value="PDZ"/>
    <property type="match status" value="1"/>
</dbReference>
<evidence type="ECO:0000256" key="1">
    <source>
        <dbReference type="SAM" id="MobiDB-lite"/>
    </source>
</evidence>
<dbReference type="PaxDb" id="55529-EKX43056"/>
<dbReference type="EnsemblProtists" id="EKX43056">
    <property type="protein sequence ID" value="EKX43056"/>
    <property type="gene ID" value="GUITHDRAFT_111102"/>
</dbReference>